<feature type="transmembrane region" description="Helical" evidence="9">
    <location>
        <begin position="81"/>
        <end position="102"/>
    </location>
</feature>
<organism evidence="10 11">
    <name type="scientific">Enterococcus termitis</name>
    <dbReference type="NCBI Taxonomy" id="332950"/>
    <lineage>
        <taxon>Bacteria</taxon>
        <taxon>Bacillati</taxon>
        <taxon>Bacillota</taxon>
        <taxon>Bacilli</taxon>
        <taxon>Lactobacillales</taxon>
        <taxon>Enterococcaceae</taxon>
        <taxon>Enterococcus</taxon>
    </lineage>
</organism>
<dbReference type="AlphaFoldDB" id="A0A1E5GB96"/>
<keyword evidence="6 9" id="KW-1133">Transmembrane helix</keyword>
<dbReference type="GO" id="GO:0015250">
    <property type="term" value="F:water channel activity"/>
    <property type="evidence" value="ECO:0007669"/>
    <property type="project" value="TreeGrafter"/>
</dbReference>
<gene>
    <name evidence="10" type="ORF">BCR25_09965</name>
</gene>
<keyword evidence="3 8" id="KW-0813">Transport</keyword>
<evidence type="ECO:0000256" key="2">
    <source>
        <dbReference type="ARBA" id="ARBA00006175"/>
    </source>
</evidence>
<comment type="caution">
    <text evidence="10">The sequence shown here is derived from an EMBL/GenBank/DDBJ whole genome shotgun (WGS) entry which is preliminary data.</text>
</comment>
<keyword evidence="11" id="KW-1185">Reference proteome</keyword>
<dbReference type="InterPro" id="IPR000425">
    <property type="entry name" value="MIP"/>
</dbReference>
<dbReference type="InterPro" id="IPR022357">
    <property type="entry name" value="MIP_CS"/>
</dbReference>
<evidence type="ECO:0000256" key="8">
    <source>
        <dbReference type="RuleBase" id="RU000477"/>
    </source>
</evidence>
<evidence type="ECO:0000313" key="11">
    <source>
        <dbReference type="Proteomes" id="UP000095094"/>
    </source>
</evidence>
<evidence type="ECO:0000256" key="1">
    <source>
        <dbReference type="ARBA" id="ARBA00004651"/>
    </source>
</evidence>
<feature type="transmembrane region" description="Helical" evidence="9">
    <location>
        <begin position="122"/>
        <end position="142"/>
    </location>
</feature>
<evidence type="ECO:0000256" key="3">
    <source>
        <dbReference type="ARBA" id="ARBA00022448"/>
    </source>
</evidence>
<dbReference type="InterPro" id="IPR023271">
    <property type="entry name" value="Aquaporin-like"/>
</dbReference>
<dbReference type="GO" id="GO:0005886">
    <property type="term" value="C:plasma membrane"/>
    <property type="evidence" value="ECO:0007669"/>
    <property type="project" value="UniProtKB-SubCell"/>
</dbReference>
<evidence type="ECO:0000256" key="4">
    <source>
        <dbReference type="ARBA" id="ARBA00022475"/>
    </source>
</evidence>
<evidence type="ECO:0000313" key="10">
    <source>
        <dbReference type="EMBL" id="OEG09982.1"/>
    </source>
</evidence>
<feature type="transmembrane region" description="Helical" evidence="9">
    <location>
        <begin position="35"/>
        <end position="60"/>
    </location>
</feature>
<dbReference type="Pfam" id="PF00230">
    <property type="entry name" value="MIP"/>
    <property type="match status" value="1"/>
</dbReference>
<dbReference type="PANTHER" id="PTHR19139">
    <property type="entry name" value="AQUAPORIN TRANSPORTER"/>
    <property type="match status" value="1"/>
</dbReference>
<feature type="transmembrane region" description="Helical" evidence="9">
    <location>
        <begin position="154"/>
        <end position="175"/>
    </location>
</feature>
<comment type="similarity">
    <text evidence="2 8">Belongs to the MIP/aquaporin (TC 1.A.8) family.</text>
</comment>
<dbReference type="EMBL" id="MIJY01000044">
    <property type="protein sequence ID" value="OEG09982.1"/>
    <property type="molecule type" value="Genomic_DNA"/>
</dbReference>
<proteinExistence type="inferred from homology"/>
<keyword evidence="5 8" id="KW-0812">Transmembrane</keyword>
<sequence>MKKIVAECLGTFILVFFGTATAVLGEGIKGIGVIGIASGFGLAVTAAIYSVGMISGAHLNPAVSLSMLLSKRMSLSTCIKYMFAQFLGAIVASFTLLCLLNVSHKASNNLGQNSFGQLSMYGALAVEIILTFIFVLVILIVTSKKKQKDNNAGLIIGITLAMVHMVGIPLTGTSVNPARSLAPALLLGGQALSQVWVFIVAPMIGGVLASIIGKWLLAKEK</sequence>
<dbReference type="OrthoDB" id="9807293at2"/>
<name>A0A1E5GB96_9ENTE</name>
<dbReference type="InterPro" id="IPR034294">
    <property type="entry name" value="Aquaporin_transptr"/>
</dbReference>
<evidence type="ECO:0000256" key="7">
    <source>
        <dbReference type="ARBA" id="ARBA00023136"/>
    </source>
</evidence>
<reference evidence="11" key="1">
    <citation type="submission" date="2016-09" db="EMBL/GenBank/DDBJ databases">
        <authorList>
            <person name="Gulvik C.A."/>
        </authorList>
    </citation>
    <scope>NUCLEOTIDE SEQUENCE [LARGE SCALE GENOMIC DNA]</scope>
    <source>
        <strain evidence="11">LMG 8895</strain>
    </source>
</reference>
<accession>A0A1E5GB96</accession>
<dbReference type="PRINTS" id="PR00783">
    <property type="entry name" value="MINTRINSICP"/>
</dbReference>
<dbReference type="PROSITE" id="PS00221">
    <property type="entry name" value="MIP"/>
    <property type="match status" value="1"/>
</dbReference>
<keyword evidence="4" id="KW-1003">Cell membrane</keyword>
<dbReference type="RefSeq" id="WP_069664736.1">
    <property type="nucleotide sequence ID" value="NZ_JBHUJJ010000001.1"/>
</dbReference>
<dbReference type="NCBIfam" id="TIGR00861">
    <property type="entry name" value="MIP"/>
    <property type="match status" value="1"/>
</dbReference>
<keyword evidence="7 9" id="KW-0472">Membrane</keyword>
<dbReference type="Gene3D" id="1.20.1080.10">
    <property type="entry name" value="Glycerol uptake facilitator protein"/>
    <property type="match status" value="1"/>
</dbReference>
<comment type="subcellular location">
    <subcellularLocation>
        <location evidence="1">Cell membrane</location>
        <topology evidence="1">Multi-pass membrane protein</topology>
    </subcellularLocation>
</comment>
<dbReference type="SUPFAM" id="SSF81338">
    <property type="entry name" value="Aquaporin-like"/>
    <property type="match status" value="1"/>
</dbReference>
<dbReference type="PANTHER" id="PTHR19139:SF199">
    <property type="entry name" value="MIP17260P"/>
    <property type="match status" value="1"/>
</dbReference>
<protein>
    <submittedName>
        <fullName evidence="10">Aquaporin</fullName>
    </submittedName>
</protein>
<evidence type="ECO:0000256" key="5">
    <source>
        <dbReference type="ARBA" id="ARBA00022692"/>
    </source>
</evidence>
<evidence type="ECO:0000256" key="6">
    <source>
        <dbReference type="ARBA" id="ARBA00022989"/>
    </source>
</evidence>
<evidence type="ECO:0000256" key="9">
    <source>
        <dbReference type="SAM" id="Phobius"/>
    </source>
</evidence>
<dbReference type="Proteomes" id="UP000095094">
    <property type="component" value="Unassembled WGS sequence"/>
</dbReference>
<feature type="transmembrane region" description="Helical" evidence="9">
    <location>
        <begin position="195"/>
        <end position="217"/>
    </location>
</feature>